<sequence length="229" mass="26038">MTLEDRHAQIRPRHGRLSRSRKTNGIVLGFTQLVNTGPSRISYQGNKSHHCDGMYSNNAQRKRKEMEVRFFKQTVCQNTLFVLQQTVFSYITPPLQSKWATFSLVYYCGNCFTRCMGSSYYYFTFVSLISVSNGDPVRRLTSLCVSFSSWQTDPSRSSKSFVLVVTLAYVVVGAGSPSDEHRSNEKLALQQSENRSDSFGSHSKKYALLNGFMLSQLMIPIGVTRKLRH</sequence>
<comment type="caution">
    <text evidence="3">The sequence shown here is derived from an EMBL/GenBank/DDBJ whole genome shotgun (WGS) entry which is preliminary data.</text>
</comment>
<feature type="region of interest" description="Disordered" evidence="1">
    <location>
        <begin position="176"/>
        <end position="200"/>
    </location>
</feature>
<protein>
    <recommendedName>
        <fullName evidence="2">7TM GPCR serpentine receptor class x (Srx) domain-containing protein</fullName>
    </recommendedName>
</protein>
<dbReference type="AlphaFoldDB" id="A0AAD5MYJ3"/>
<dbReference type="InterPro" id="IPR019430">
    <property type="entry name" value="7TM_GPCR_serpentine_rcpt_Srx"/>
</dbReference>
<dbReference type="Pfam" id="PF10328">
    <property type="entry name" value="7TM_GPCR_Srx"/>
    <property type="match status" value="1"/>
</dbReference>
<dbReference type="EMBL" id="JAHQIW010004999">
    <property type="protein sequence ID" value="KAJ1364533.1"/>
    <property type="molecule type" value="Genomic_DNA"/>
</dbReference>
<evidence type="ECO:0000256" key="1">
    <source>
        <dbReference type="SAM" id="MobiDB-lite"/>
    </source>
</evidence>
<keyword evidence="4" id="KW-1185">Reference proteome</keyword>
<accession>A0AAD5MYJ3</accession>
<proteinExistence type="predicted"/>
<dbReference type="Proteomes" id="UP001196413">
    <property type="component" value="Unassembled WGS sequence"/>
</dbReference>
<gene>
    <name evidence="3" type="ORF">KIN20_024654</name>
</gene>
<evidence type="ECO:0000313" key="4">
    <source>
        <dbReference type="Proteomes" id="UP001196413"/>
    </source>
</evidence>
<evidence type="ECO:0000259" key="2">
    <source>
        <dbReference type="Pfam" id="PF10328"/>
    </source>
</evidence>
<evidence type="ECO:0000313" key="3">
    <source>
        <dbReference type="EMBL" id="KAJ1364533.1"/>
    </source>
</evidence>
<feature type="compositionally biased region" description="Polar residues" evidence="1">
    <location>
        <begin position="189"/>
        <end position="200"/>
    </location>
</feature>
<organism evidence="3 4">
    <name type="scientific">Parelaphostrongylus tenuis</name>
    <name type="common">Meningeal worm</name>
    <dbReference type="NCBI Taxonomy" id="148309"/>
    <lineage>
        <taxon>Eukaryota</taxon>
        <taxon>Metazoa</taxon>
        <taxon>Ecdysozoa</taxon>
        <taxon>Nematoda</taxon>
        <taxon>Chromadorea</taxon>
        <taxon>Rhabditida</taxon>
        <taxon>Rhabditina</taxon>
        <taxon>Rhabditomorpha</taxon>
        <taxon>Strongyloidea</taxon>
        <taxon>Metastrongylidae</taxon>
        <taxon>Parelaphostrongylus</taxon>
    </lineage>
</organism>
<name>A0AAD5MYJ3_PARTN</name>
<feature type="domain" description="7TM GPCR serpentine receptor class x (Srx)" evidence="2">
    <location>
        <begin position="56"/>
        <end position="107"/>
    </location>
</feature>
<reference evidence="3" key="1">
    <citation type="submission" date="2021-06" db="EMBL/GenBank/DDBJ databases">
        <title>Parelaphostrongylus tenuis whole genome reference sequence.</title>
        <authorList>
            <person name="Garwood T.J."/>
            <person name="Larsen P.A."/>
            <person name="Fountain-Jones N.M."/>
            <person name="Garbe J.R."/>
            <person name="Macchietto M.G."/>
            <person name="Kania S.A."/>
            <person name="Gerhold R.W."/>
            <person name="Richards J.E."/>
            <person name="Wolf T.M."/>
        </authorList>
    </citation>
    <scope>NUCLEOTIDE SEQUENCE</scope>
    <source>
        <strain evidence="3">MNPRO001-30</strain>
        <tissue evidence="3">Meninges</tissue>
    </source>
</reference>